<keyword evidence="2" id="KW-1185">Reference proteome</keyword>
<dbReference type="EMBL" id="CP073910">
    <property type="protein sequence ID" value="QUT06566.1"/>
    <property type="molecule type" value="Genomic_DNA"/>
</dbReference>
<dbReference type="KEGG" id="spph:KFK14_03640"/>
<dbReference type="RefSeq" id="WP_212609912.1">
    <property type="nucleotide sequence ID" value="NZ_CP073910.1"/>
</dbReference>
<protein>
    <submittedName>
        <fullName evidence="1">Uncharacterized protein</fullName>
    </submittedName>
</protein>
<gene>
    <name evidence="1" type="ORF">KFK14_03640</name>
</gene>
<evidence type="ECO:0000313" key="2">
    <source>
        <dbReference type="Proteomes" id="UP000681425"/>
    </source>
</evidence>
<accession>A0A975Q2D3</accession>
<name>A0A975Q2D3_9SPHN</name>
<sequence length="166" mass="17833">MMTWLVLAVAPAAVLPPPPPAPVRVPPPIFQESRDELLSRKATIEVDIRAGGQELWSGPMRLAGRVPATFSRQKSDAPADDCAAEENRYSGVRSSLSVNLSLMSYGAGKSGFRLTVNWDRPADVNGCGGRDASRSVGLTQTFNLEPGQETSLTGDGGLTIRLRRRD</sequence>
<dbReference type="Proteomes" id="UP000681425">
    <property type="component" value="Chromosome"/>
</dbReference>
<organism evidence="1 2">
    <name type="scientific">Sphingobium phenoxybenzoativorans</name>
    <dbReference type="NCBI Taxonomy" id="1592790"/>
    <lineage>
        <taxon>Bacteria</taxon>
        <taxon>Pseudomonadati</taxon>
        <taxon>Pseudomonadota</taxon>
        <taxon>Alphaproteobacteria</taxon>
        <taxon>Sphingomonadales</taxon>
        <taxon>Sphingomonadaceae</taxon>
        <taxon>Sphingobium</taxon>
    </lineage>
</organism>
<reference evidence="1" key="1">
    <citation type="submission" date="2021-04" db="EMBL/GenBank/DDBJ databases">
        <title>Isolation of p-tert-butylphenol degrading bacteria Sphingobium phenoxybenzoativorans Tas13 from active sludge.</title>
        <authorList>
            <person name="Li Y."/>
        </authorList>
    </citation>
    <scope>NUCLEOTIDE SEQUENCE</scope>
    <source>
        <strain evidence="1">Tas13</strain>
    </source>
</reference>
<proteinExistence type="predicted"/>
<evidence type="ECO:0000313" key="1">
    <source>
        <dbReference type="EMBL" id="QUT06566.1"/>
    </source>
</evidence>
<dbReference type="AlphaFoldDB" id="A0A975Q2D3"/>